<comment type="caution">
    <text evidence="1">The sequence shown here is derived from an EMBL/GenBank/DDBJ whole genome shotgun (WGS) entry which is preliminary data.</text>
</comment>
<dbReference type="EMBL" id="CADEPI010000631">
    <property type="protein sequence ID" value="CAB3387818.1"/>
    <property type="molecule type" value="Genomic_DNA"/>
</dbReference>
<reference evidence="1 2" key="1">
    <citation type="submission" date="2020-04" db="EMBL/GenBank/DDBJ databases">
        <authorList>
            <person name="Alioto T."/>
            <person name="Alioto T."/>
            <person name="Gomez Garrido J."/>
        </authorList>
    </citation>
    <scope>NUCLEOTIDE SEQUENCE [LARGE SCALE GENOMIC DNA]</scope>
</reference>
<dbReference type="Proteomes" id="UP000494165">
    <property type="component" value="Unassembled WGS sequence"/>
</dbReference>
<gene>
    <name evidence="1" type="ORF">CLODIP_2_CD08691</name>
</gene>
<name>A0A8S1E4J7_9INSE</name>
<dbReference type="AlphaFoldDB" id="A0A8S1E4J7"/>
<sequence length="70" mass="8024">MLRGPVRFTHMGKGRPMKRINYSRRGEQQERPTARDLLLPANLAELTECLDVGCQEDSVSRRSLNDVTPR</sequence>
<evidence type="ECO:0000313" key="1">
    <source>
        <dbReference type="EMBL" id="CAB3387818.1"/>
    </source>
</evidence>
<protein>
    <submittedName>
        <fullName evidence="1">Uncharacterized protein</fullName>
    </submittedName>
</protein>
<proteinExistence type="predicted"/>
<keyword evidence="2" id="KW-1185">Reference proteome</keyword>
<organism evidence="1 2">
    <name type="scientific">Cloeon dipterum</name>
    <dbReference type="NCBI Taxonomy" id="197152"/>
    <lineage>
        <taxon>Eukaryota</taxon>
        <taxon>Metazoa</taxon>
        <taxon>Ecdysozoa</taxon>
        <taxon>Arthropoda</taxon>
        <taxon>Hexapoda</taxon>
        <taxon>Insecta</taxon>
        <taxon>Pterygota</taxon>
        <taxon>Palaeoptera</taxon>
        <taxon>Ephemeroptera</taxon>
        <taxon>Pisciforma</taxon>
        <taxon>Baetidae</taxon>
        <taxon>Cloeon</taxon>
    </lineage>
</organism>
<evidence type="ECO:0000313" key="2">
    <source>
        <dbReference type="Proteomes" id="UP000494165"/>
    </source>
</evidence>
<accession>A0A8S1E4J7</accession>